<keyword evidence="4 10" id="KW-1003">Cell membrane</keyword>
<dbReference type="PANTHER" id="PTHR30266:SF2">
    <property type="entry name" value="LARGE-CONDUCTANCE MECHANOSENSITIVE CHANNEL"/>
    <property type="match status" value="1"/>
</dbReference>
<protein>
    <recommendedName>
        <fullName evidence="10">Large-conductance mechanosensitive channel</fullName>
    </recommendedName>
</protein>
<dbReference type="InterPro" id="IPR001185">
    <property type="entry name" value="MS_channel"/>
</dbReference>
<name>A0A927JBG0_9ACTN</name>
<evidence type="ECO:0000256" key="5">
    <source>
        <dbReference type="ARBA" id="ARBA00022692"/>
    </source>
</evidence>
<comment type="caution">
    <text evidence="11">The sequence shown here is derived from an EMBL/GenBank/DDBJ whole genome shotgun (WGS) entry which is preliminary data.</text>
</comment>
<keyword evidence="5 10" id="KW-0812">Transmembrane</keyword>
<evidence type="ECO:0000256" key="2">
    <source>
        <dbReference type="ARBA" id="ARBA00007254"/>
    </source>
</evidence>
<evidence type="ECO:0000256" key="3">
    <source>
        <dbReference type="ARBA" id="ARBA00022448"/>
    </source>
</evidence>
<sequence length="134" mass="14440">MLKGFRDFLMRGNVLDLAVAVVIGTAFTAIVTAFTENIINPLIAAIGADTDVNGLGFAIRPGIDATFIDVGAVITSVINFVILAAVVYFVLIVPFTHAKKRLIKEQVADEEAGVTDIQLLTEIRDLLQDRTPRA</sequence>
<dbReference type="SUPFAM" id="SSF81330">
    <property type="entry name" value="Gated mechanosensitive channel"/>
    <property type="match status" value="1"/>
</dbReference>
<dbReference type="RefSeq" id="WP_192038569.1">
    <property type="nucleotide sequence ID" value="NZ_JACYWE010000003.1"/>
</dbReference>
<accession>A0A927JBG0</accession>
<dbReference type="GO" id="GO:0005886">
    <property type="term" value="C:plasma membrane"/>
    <property type="evidence" value="ECO:0007669"/>
    <property type="project" value="UniProtKB-SubCell"/>
</dbReference>
<keyword evidence="8 10" id="KW-0472">Membrane</keyword>
<feature type="transmembrane region" description="Helical" evidence="10">
    <location>
        <begin position="70"/>
        <end position="95"/>
    </location>
</feature>
<dbReference type="Proteomes" id="UP000642993">
    <property type="component" value="Unassembled WGS sequence"/>
</dbReference>
<dbReference type="GO" id="GO:0008381">
    <property type="term" value="F:mechanosensitive monoatomic ion channel activity"/>
    <property type="evidence" value="ECO:0007669"/>
    <property type="project" value="UniProtKB-UniRule"/>
</dbReference>
<evidence type="ECO:0000256" key="7">
    <source>
        <dbReference type="ARBA" id="ARBA00023065"/>
    </source>
</evidence>
<evidence type="ECO:0000313" key="12">
    <source>
        <dbReference type="Proteomes" id="UP000642993"/>
    </source>
</evidence>
<comment type="subcellular location">
    <subcellularLocation>
        <location evidence="1 10">Cell membrane</location>
        <topology evidence="1 10">Multi-pass membrane protein</topology>
    </subcellularLocation>
</comment>
<dbReference type="Gene3D" id="1.10.1200.120">
    <property type="entry name" value="Large-conductance mechanosensitive channel, MscL, domain 1"/>
    <property type="match status" value="1"/>
</dbReference>
<keyword evidence="9 10" id="KW-0407">Ion channel</keyword>
<keyword evidence="3 10" id="KW-0813">Transport</keyword>
<keyword evidence="6 10" id="KW-1133">Transmembrane helix</keyword>
<dbReference type="PROSITE" id="PS01327">
    <property type="entry name" value="MSCL"/>
    <property type="match status" value="1"/>
</dbReference>
<dbReference type="AlphaFoldDB" id="A0A927JBG0"/>
<dbReference type="HAMAP" id="MF_00115">
    <property type="entry name" value="MscL"/>
    <property type="match status" value="1"/>
</dbReference>
<keyword evidence="12" id="KW-1185">Reference proteome</keyword>
<dbReference type="InterPro" id="IPR037673">
    <property type="entry name" value="MSC/AndL"/>
</dbReference>
<feature type="transmembrane region" description="Helical" evidence="10">
    <location>
        <begin position="12"/>
        <end position="34"/>
    </location>
</feature>
<evidence type="ECO:0000256" key="4">
    <source>
        <dbReference type="ARBA" id="ARBA00022475"/>
    </source>
</evidence>
<comment type="similarity">
    <text evidence="2 10">Belongs to the MscL family.</text>
</comment>
<dbReference type="InterPro" id="IPR036019">
    <property type="entry name" value="MscL_channel"/>
</dbReference>
<dbReference type="InterPro" id="IPR019823">
    <property type="entry name" value="Mechanosensitive_channel_CS"/>
</dbReference>
<evidence type="ECO:0000256" key="9">
    <source>
        <dbReference type="ARBA" id="ARBA00023303"/>
    </source>
</evidence>
<evidence type="ECO:0000313" key="11">
    <source>
        <dbReference type="EMBL" id="MBD8506099.1"/>
    </source>
</evidence>
<organism evidence="11 12">
    <name type="scientific">Lolliginicoccus lacisalsi</name>
    <dbReference type="NCBI Taxonomy" id="2742202"/>
    <lineage>
        <taxon>Bacteria</taxon>
        <taxon>Bacillati</taxon>
        <taxon>Actinomycetota</taxon>
        <taxon>Actinomycetes</taxon>
        <taxon>Mycobacteriales</taxon>
        <taxon>Hoyosellaceae</taxon>
        <taxon>Lolliginicoccus</taxon>
    </lineage>
</organism>
<comment type="function">
    <text evidence="10">Channel that opens in response to stretch forces in the membrane lipid bilayer. May participate in the regulation of osmotic pressure changes within the cell.</text>
</comment>
<evidence type="ECO:0000256" key="6">
    <source>
        <dbReference type="ARBA" id="ARBA00022989"/>
    </source>
</evidence>
<evidence type="ECO:0000256" key="8">
    <source>
        <dbReference type="ARBA" id="ARBA00023136"/>
    </source>
</evidence>
<dbReference type="NCBIfam" id="TIGR00220">
    <property type="entry name" value="mscL"/>
    <property type="match status" value="1"/>
</dbReference>
<dbReference type="EMBL" id="JACYWE010000003">
    <property type="protein sequence ID" value="MBD8506099.1"/>
    <property type="molecule type" value="Genomic_DNA"/>
</dbReference>
<comment type="subunit">
    <text evidence="10">Homopentamer.</text>
</comment>
<proteinExistence type="inferred from homology"/>
<dbReference type="Pfam" id="PF01741">
    <property type="entry name" value="MscL"/>
    <property type="match status" value="1"/>
</dbReference>
<gene>
    <name evidence="10 11" type="primary">mscL</name>
    <name evidence="11" type="ORF">HT102_06345</name>
</gene>
<evidence type="ECO:0000256" key="1">
    <source>
        <dbReference type="ARBA" id="ARBA00004651"/>
    </source>
</evidence>
<reference evidence="11" key="1">
    <citation type="submission" date="2020-09" db="EMBL/GenBank/DDBJ databases">
        <title>Hoyosella lacisalsi sp. nov., a halotolerant actinobacterium isolated from soil of Lake Gudzhirganskoe.</title>
        <authorList>
            <person name="Yang Q."/>
            <person name="Guo P.Y."/>
            <person name="Liu S.W."/>
            <person name="Li F.N."/>
            <person name="Sun C.H."/>
        </authorList>
    </citation>
    <scope>NUCLEOTIDE SEQUENCE</scope>
    <source>
        <strain evidence="11">G463</strain>
    </source>
</reference>
<dbReference type="PANTHER" id="PTHR30266">
    <property type="entry name" value="MECHANOSENSITIVE CHANNEL MSCL"/>
    <property type="match status" value="1"/>
</dbReference>
<evidence type="ECO:0000256" key="10">
    <source>
        <dbReference type="HAMAP-Rule" id="MF_00115"/>
    </source>
</evidence>
<keyword evidence="7 10" id="KW-0406">Ion transport</keyword>